<evidence type="ECO:0000256" key="1">
    <source>
        <dbReference type="SAM" id="MobiDB-lite"/>
    </source>
</evidence>
<feature type="region of interest" description="Disordered" evidence="1">
    <location>
        <begin position="41"/>
        <end position="66"/>
    </location>
</feature>
<proteinExistence type="predicted"/>
<reference evidence="2 3" key="1">
    <citation type="submission" date="2023-11" db="EMBL/GenBank/DDBJ databases">
        <title>A Novel Polar Bacteriovorax (B. antarcticus) Isolated from the Biocrust in Antarctica.</title>
        <authorList>
            <person name="Mun W."/>
            <person name="Choi S.Y."/>
            <person name="Mitchell R.J."/>
        </authorList>
    </citation>
    <scope>NUCLEOTIDE SEQUENCE [LARGE SCALE GENOMIC DNA]</scope>
    <source>
        <strain evidence="2 3">PP10</strain>
    </source>
</reference>
<evidence type="ECO:0008006" key="4">
    <source>
        <dbReference type="Google" id="ProtNLM"/>
    </source>
</evidence>
<keyword evidence="3" id="KW-1185">Reference proteome</keyword>
<protein>
    <recommendedName>
        <fullName evidence="4">Uracil-DNA glycosylase</fullName>
    </recommendedName>
</protein>
<sequence>MRCKHYHTTFEPNAPRGCKLFQFKSPLMPYILVKQSTGHDCTSFDERQTKKEDDNGKKDFNDPKYW</sequence>
<dbReference type="RefSeq" id="WP_323578445.1">
    <property type="nucleotide sequence ID" value="NZ_JAYGJQ010000003.1"/>
</dbReference>
<name>A0ABU5VYM5_9BACT</name>
<gene>
    <name evidence="2" type="ORF">SHI21_18135</name>
</gene>
<feature type="compositionally biased region" description="Basic and acidic residues" evidence="1">
    <location>
        <begin position="42"/>
        <end position="66"/>
    </location>
</feature>
<organism evidence="2 3">
    <name type="scientific">Bacteriovorax antarcticus</name>
    <dbReference type="NCBI Taxonomy" id="3088717"/>
    <lineage>
        <taxon>Bacteria</taxon>
        <taxon>Pseudomonadati</taxon>
        <taxon>Bdellovibrionota</taxon>
        <taxon>Bacteriovoracia</taxon>
        <taxon>Bacteriovoracales</taxon>
        <taxon>Bacteriovoracaceae</taxon>
        <taxon>Bacteriovorax</taxon>
    </lineage>
</organism>
<evidence type="ECO:0000313" key="3">
    <source>
        <dbReference type="Proteomes" id="UP001302274"/>
    </source>
</evidence>
<dbReference type="Proteomes" id="UP001302274">
    <property type="component" value="Unassembled WGS sequence"/>
</dbReference>
<comment type="caution">
    <text evidence="2">The sequence shown here is derived from an EMBL/GenBank/DDBJ whole genome shotgun (WGS) entry which is preliminary data.</text>
</comment>
<accession>A0ABU5VYM5</accession>
<dbReference type="EMBL" id="JAYGJQ010000003">
    <property type="protein sequence ID" value="MEA9358159.1"/>
    <property type="molecule type" value="Genomic_DNA"/>
</dbReference>
<evidence type="ECO:0000313" key="2">
    <source>
        <dbReference type="EMBL" id="MEA9358159.1"/>
    </source>
</evidence>